<protein>
    <recommendedName>
        <fullName evidence="3">Flagella basal body P-ring formation protein FlgA</fullName>
    </recommendedName>
</protein>
<evidence type="ECO:0008006" key="3">
    <source>
        <dbReference type="Google" id="ProtNLM"/>
    </source>
</evidence>
<evidence type="ECO:0000313" key="2">
    <source>
        <dbReference type="Proteomes" id="UP000287746"/>
    </source>
</evidence>
<comment type="caution">
    <text evidence="1">The sequence shown here is derived from an EMBL/GenBank/DDBJ whole genome shotgun (WGS) entry which is preliminary data.</text>
</comment>
<gene>
    <name evidence="1" type="ORF">DAH66_09715</name>
</gene>
<dbReference type="Proteomes" id="UP000287746">
    <property type="component" value="Unassembled WGS sequence"/>
</dbReference>
<proteinExistence type="predicted"/>
<sequence>MLAMIAVLAMSADARQELACVATVRDVAVGEPIAADAIRRVDCRTGRSPARRLRFDRQTRTVIAGEALPAGTYLGRLLMSAPPVLPKGTQMTLRATSGPAIVERQVTTLQSARSGQGVFVRDGNGNVFAATLVAPDAARPVQ</sequence>
<name>A0A430G463_9SPHN</name>
<dbReference type="EMBL" id="QQYZ01000007">
    <property type="protein sequence ID" value="RSY85963.1"/>
    <property type="molecule type" value="Genomic_DNA"/>
</dbReference>
<accession>A0A430G463</accession>
<evidence type="ECO:0000313" key="1">
    <source>
        <dbReference type="EMBL" id="RSY85963.1"/>
    </source>
</evidence>
<dbReference type="AlphaFoldDB" id="A0A430G463"/>
<organism evidence="1 2">
    <name type="scientific">Sphingomonas koreensis</name>
    <dbReference type="NCBI Taxonomy" id="93064"/>
    <lineage>
        <taxon>Bacteria</taxon>
        <taxon>Pseudomonadati</taxon>
        <taxon>Pseudomonadota</taxon>
        <taxon>Alphaproteobacteria</taxon>
        <taxon>Sphingomonadales</taxon>
        <taxon>Sphingomonadaceae</taxon>
        <taxon>Sphingomonas</taxon>
    </lineage>
</organism>
<reference evidence="1 2" key="1">
    <citation type="submission" date="2018-07" db="EMBL/GenBank/DDBJ databases">
        <title>Genomic and Epidemiologic Investigation of an Indolent Hospital Outbreak.</title>
        <authorList>
            <person name="Johnson R.C."/>
            <person name="Deming C."/>
            <person name="Conlan S."/>
            <person name="Zellmer C.J."/>
            <person name="Michelin A.V."/>
            <person name="Lee-Lin S."/>
            <person name="Thomas P.J."/>
            <person name="Park M."/>
            <person name="Weingarten R.A."/>
            <person name="Less J."/>
            <person name="Dekker J.P."/>
            <person name="Frank K.M."/>
            <person name="Musser K.A."/>
            <person name="Mcquiston J.R."/>
            <person name="Henderson D.K."/>
            <person name="Lau A.F."/>
            <person name="Palmore T.N."/>
            <person name="Segre J.A."/>
        </authorList>
    </citation>
    <scope>NUCLEOTIDE SEQUENCE [LARGE SCALE GENOMIC DNA]</scope>
    <source>
        <strain evidence="1 2">SK-CDC1_0717</strain>
    </source>
</reference>